<evidence type="ECO:0000313" key="3">
    <source>
        <dbReference type="Proteomes" id="UP000635565"/>
    </source>
</evidence>
<proteinExistence type="predicted"/>
<gene>
    <name evidence="2" type="ORF">KSZ_54320</name>
</gene>
<evidence type="ECO:0000256" key="1">
    <source>
        <dbReference type="SAM" id="MobiDB-lite"/>
    </source>
</evidence>
<dbReference type="EMBL" id="BNJJ01000017">
    <property type="protein sequence ID" value="GHO87426.1"/>
    <property type="molecule type" value="Genomic_DNA"/>
</dbReference>
<accession>A0ABQ3VP29</accession>
<comment type="caution">
    <text evidence="2">The sequence shown here is derived from an EMBL/GenBank/DDBJ whole genome shotgun (WGS) entry which is preliminary data.</text>
</comment>
<dbReference type="Proteomes" id="UP000635565">
    <property type="component" value="Unassembled WGS sequence"/>
</dbReference>
<feature type="region of interest" description="Disordered" evidence="1">
    <location>
        <begin position="35"/>
        <end position="92"/>
    </location>
</feature>
<organism evidence="2 3">
    <name type="scientific">Dictyobacter formicarum</name>
    <dbReference type="NCBI Taxonomy" id="2778368"/>
    <lineage>
        <taxon>Bacteria</taxon>
        <taxon>Bacillati</taxon>
        <taxon>Chloroflexota</taxon>
        <taxon>Ktedonobacteria</taxon>
        <taxon>Ktedonobacterales</taxon>
        <taxon>Dictyobacteraceae</taxon>
        <taxon>Dictyobacter</taxon>
    </lineage>
</organism>
<dbReference type="RefSeq" id="WP_201364988.1">
    <property type="nucleotide sequence ID" value="NZ_BNJJ01000017.1"/>
</dbReference>
<keyword evidence="3" id="KW-1185">Reference proteome</keyword>
<protein>
    <submittedName>
        <fullName evidence="2">Uncharacterized protein</fullName>
    </submittedName>
</protein>
<reference evidence="2 3" key="1">
    <citation type="journal article" date="2021" name="Int. J. Syst. Evol. Microbiol.">
        <title>Reticulibacter mediterranei gen. nov., sp. nov., within the new family Reticulibacteraceae fam. nov., and Ktedonospora formicarum gen. nov., sp. nov., Ktedonobacter robiniae sp. nov., Dictyobacter formicarum sp. nov. and Dictyobacter arantiisoli sp. nov., belonging to the class Ktedonobacteria.</title>
        <authorList>
            <person name="Yabe S."/>
            <person name="Zheng Y."/>
            <person name="Wang C.M."/>
            <person name="Sakai Y."/>
            <person name="Abe K."/>
            <person name="Yokota A."/>
            <person name="Donadio S."/>
            <person name="Cavaletti L."/>
            <person name="Monciardini P."/>
        </authorList>
    </citation>
    <scope>NUCLEOTIDE SEQUENCE [LARGE SCALE GENOMIC DNA]</scope>
    <source>
        <strain evidence="2 3">SOSP1-9</strain>
    </source>
</reference>
<name>A0ABQ3VP29_9CHLR</name>
<feature type="compositionally biased region" description="Polar residues" evidence="1">
    <location>
        <begin position="56"/>
        <end position="92"/>
    </location>
</feature>
<sequence length="92" mass="10242">MAPPRTVTQEWLSLFVISPTTTIATTNEPYVQSRVPEYDSRSAQQQVPLPPQQTPATYNNVNNASVQQQMPSSPYESPTQQVSPTNNPPTQR</sequence>
<evidence type="ECO:0000313" key="2">
    <source>
        <dbReference type="EMBL" id="GHO87426.1"/>
    </source>
</evidence>